<evidence type="ECO:0000313" key="12">
    <source>
        <dbReference type="Proteomes" id="UP000308828"/>
    </source>
</evidence>
<dbReference type="SFLD" id="SFLDS00003">
    <property type="entry name" value="Haloacid_Dehalogenase"/>
    <property type="match status" value="1"/>
</dbReference>
<dbReference type="HAMAP" id="MF_00495">
    <property type="entry name" value="GPH_hydrolase_bact"/>
    <property type="match status" value="1"/>
</dbReference>
<dbReference type="Gene3D" id="3.40.50.1000">
    <property type="entry name" value="HAD superfamily/HAD-like"/>
    <property type="match status" value="1"/>
</dbReference>
<dbReference type="Pfam" id="PF13419">
    <property type="entry name" value="HAD_2"/>
    <property type="match status" value="1"/>
</dbReference>
<reference evidence="11 12" key="1">
    <citation type="submission" date="2019-04" db="EMBL/GenBank/DDBJ databases">
        <title>Genome sequence of strain shin9-1.</title>
        <authorList>
            <person name="Gao J."/>
            <person name="Sun J."/>
        </authorList>
    </citation>
    <scope>NUCLEOTIDE SEQUENCE [LARGE SCALE GENOMIC DNA]</scope>
    <source>
        <strain evidence="12">shin9-1</strain>
    </source>
</reference>
<dbReference type="InterPro" id="IPR037512">
    <property type="entry name" value="PGPase_prok"/>
</dbReference>
<dbReference type="InterPro" id="IPR041492">
    <property type="entry name" value="HAD_2"/>
</dbReference>
<evidence type="ECO:0000256" key="4">
    <source>
        <dbReference type="ARBA" id="ARBA00006171"/>
    </source>
</evidence>
<comment type="pathway">
    <text evidence="3 10">Organic acid metabolism; glycolate biosynthesis; glycolate from 2-phosphoglycolate: step 1/1.</text>
</comment>
<evidence type="ECO:0000256" key="7">
    <source>
        <dbReference type="ARBA" id="ARBA00022801"/>
    </source>
</evidence>
<protein>
    <recommendedName>
        <fullName evidence="5 10">Phosphoglycolate phosphatase</fullName>
        <shortName evidence="10">PGP</shortName>
        <shortName evidence="10">PGPase</shortName>
        <ecNumber evidence="5 10">3.1.3.18</ecNumber>
    </recommendedName>
</protein>
<feature type="binding site" evidence="10">
    <location>
        <position position="11"/>
    </location>
    <ligand>
        <name>Mg(2+)</name>
        <dbReference type="ChEBI" id="CHEBI:18420"/>
    </ligand>
</feature>
<dbReference type="GO" id="GO:0046295">
    <property type="term" value="P:glycolate biosynthetic process"/>
    <property type="evidence" value="ECO:0007669"/>
    <property type="project" value="UniProtKB-UniRule"/>
</dbReference>
<dbReference type="NCBIfam" id="TIGR01509">
    <property type="entry name" value="HAD-SF-IA-v3"/>
    <property type="match status" value="1"/>
</dbReference>
<dbReference type="GO" id="GO:0006281">
    <property type="term" value="P:DNA repair"/>
    <property type="evidence" value="ECO:0007669"/>
    <property type="project" value="TreeGrafter"/>
</dbReference>
<dbReference type="SFLD" id="SFLDG01129">
    <property type="entry name" value="C1.5:_HAD__Beta-PGM__Phosphata"/>
    <property type="match status" value="1"/>
</dbReference>
<comment type="cofactor">
    <cofactor evidence="2 10">
        <name>Mg(2+)</name>
        <dbReference type="ChEBI" id="CHEBI:18420"/>
    </cofactor>
</comment>
<comment type="similarity">
    <text evidence="4 10">Belongs to the HAD-like hydrolase superfamily. CbbY/CbbZ/Gph/YieH family.</text>
</comment>
<dbReference type="GO" id="GO:0008967">
    <property type="term" value="F:phosphoglycolate phosphatase activity"/>
    <property type="evidence" value="ECO:0007669"/>
    <property type="project" value="UniProtKB-UniRule"/>
</dbReference>
<feature type="binding site" evidence="10">
    <location>
        <position position="171"/>
    </location>
    <ligand>
        <name>Mg(2+)</name>
        <dbReference type="ChEBI" id="CHEBI:18420"/>
    </ligand>
</feature>
<dbReference type="SUPFAM" id="SSF56784">
    <property type="entry name" value="HAD-like"/>
    <property type="match status" value="1"/>
</dbReference>
<dbReference type="RefSeq" id="WP_136596794.1">
    <property type="nucleotide sequence ID" value="NZ_STGV01000001.1"/>
</dbReference>
<name>A0A4V4HN76_9HYPH</name>
<dbReference type="AlphaFoldDB" id="A0A4V4HN76"/>
<evidence type="ECO:0000313" key="11">
    <source>
        <dbReference type="EMBL" id="THV24946.1"/>
    </source>
</evidence>
<dbReference type="UniPathway" id="UPA00865">
    <property type="reaction ID" value="UER00834"/>
</dbReference>
<dbReference type="PANTHER" id="PTHR43434">
    <property type="entry name" value="PHOSPHOGLYCOLATE PHOSPHATASE"/>
    <property type="match status" value="1"/>
</dbReference>
<evidence type="ECO:0000256" key="1">
    <source>
        <dbReference type="ARBA" id="ARBA00000830"/>
    </source>
</evidence>
<feature type="active site" description="Nucleophile" evidence="10">
    <location>
        <position position="9"/>
    </location>
</feature>
<evidence type="ECO:0000256" key="8">
    <source>
        <dbReference type="ARBA" id="ARBA00022842"/>
    </source>
</evidence>
<sequence>MHKATIIFDLDGTLVDTAPDLVTSLNATIALRGLTPVTYEDLTHLVGQGARMMIARAFALRGAALGEDDLDVLQAEFVHHYRAGMPGASRPYPGIVEALERLRDAGHTLTVCTNKLEELALPLLQGLGLAHHFAAITGGNTFEFRKPDPRHIVETAKRAGGPTDRIVMVGDSINDIAAARNGGIPSIAVTFGYSDIPVTDLGANAVIDDFALLTADYIANLTA</sequence>
<keyword evidence="6 10" id="KW-0479">Metal-binding</keyword>
<comment type="caution">
    <text evidence="11">The sequence shown here is derived from an EMBL/GenBank/DDBJ whole genome shotgun (WGS) entry which is preliminary data.</text>
</comment>
<evidence type="ECO:0000256" key="6">
    <source>
        <dbReference type="ARBA" id="ARBA00022723"/>
    </source>
</evidence>
<dbReference type="FunFam" id="3.40.50.1000:FF:000022">
    <property type="entry name" value="Phosphoglycolate phosphatase"/>
    <property type="match status" value="1"/>
</dbReference>
<evidence type="ECO:0000256" key="2">
    <source>
        <dbReference type="ARBA" id="ARBA00001946"/>
    </source>
</evidence>
<dbReference type="InterPro" id="IPR006439">
    <property type="entry name" value="HAD-SF_hydro_IA"/>
</dbReference>
<dbReference type="InterPro" id="IPR023214">
    <property type="entry name" value="HAD_sf"/>
</dbReference>
<dbReference type="GO" id="GO:0005829">
    <property type="term" value="C:cytosol"/>
    <property type="evidence" value="ECO:0007669"/>
    <property type="project" value="TreeGrafter"/>
</dbReference>
<keyword evidence="7 10" id="KW-0378">Hydrolase</keyword>
<comment type="function">
    <text evidence="10">Specifically catalyzes the dephosphorylation of 2-phosphoglycolate. Is involved in the dissimilation of the intracellular 2-phosphoglycolate formed during the DNA repair of 3'-phosphoglycolate ends, a major class of DNA lesions induced by oxidative stress.</text>
</comment>
<dbReference type="NCBIfam" id="TIGR01549">
    <property type="entry name" value="HAD-SF-IA-v1"/>
    <property type="match status" value="1"/>
</dbReference>
<dbReference type="GO" id="GO:0005975">
    <property type="term" value="P:carbohydrate metabolic process"/>
    <property type="evidence" value="ECO:0007669"/>
    <property type="project" value="InterPro"/>
</dbReference>
<accession>A0A4V4HN76</accession>
<keyword evidence="12" id="KW-1185">Reference proteome</keyword>
<keyword evidence="8 10" id="KW-0460">Magnesium</keyword>
<organism evidence="11 12">
    <name type="scientific">Peteryoungia ipomoeae</name>
    <dbReference type="NCBI Taxonomy" id="1210932"/>
    <lineage>
        <taxon>Bacteria</taxon>
        <taxon>Pseudomonadati</taxon>
        <taxon>Pseudomonadota</taxon>
        <taxon>Alphaproteobacteria</taxon>
        <taxon>Hyphomicrobiales</taxon>
        <taxon>Rhizobiaceae</taxon>
        <taxon>Peteryoungia</taxon>
    </lineage>
</organism>
<dbReference type="Gene3D" id="1.10.150.240">
    <property type="entry name" value="Putative phosphatase, domain 2"/>
    <property type="match status" value="1"/>
</dbReference>
<dbReference type="PANTHER" id="PTHR43434:SF1">
    <property type="entry name" value="PHOSPHOGLYCOLATE PHOSPHATASE"/>
    <property type="match status" value="1"/>
</dbReference>
<keyword evidence="9 10" id="KW-0119">Carbohydrate metabolism</keyword>
<dbReference type="GO" id="GO:0046872">
    <property type="term" value="F:metal ion binding"/>
    <property type="evidence" value="ECO:0007669"/>
    <property type="project" value="UniProtKB-KW"/>
</dbReference>
<dbReference type="PRINTS" id="PR00413">
    <property type="entry name" value="HADHALOGNASE"/>
</dbReference>
<evidence type="ECO:0000256" key="10">
    <source>
        <dbReference type="HAMAP-Rule" id="MF_00495"/>
    </source>
</evidence>
<dbReference type="OrthoDB" id="9793014at2"/>
<evidence type="ECO:0000256" key="5">
    <source>
        <dbReference type="ARBA" id="ARBA00013078"/>
    </source>
</evidence>
<dbReference type="SFLD" id="SFLDG01135">
    <property type="entry name" value="C1.5.6:_HAD__Beta-PGM__Phospha"/>
    <property type="match status" value="1"/>
</dbReference>
<dbReference type="EMBL" id="STGV01000001">
    <property type="protein sequence ID" value="THV24946.1"/>
    <property type="molecule type" value="Genomic_DNA"/>
</dbReference>
<feature type="binding site" evidence="10">
    <location>
        <position position="9"/>
    </location>
    <ligand>
        <name>Mg(2+)</name>
        <dbReference type="ChEBI" id="CHEBI:18420"/>
    </ligand>
</feature>
<evidence type="ECO:0000256" key="9">
    <source>
        <dbReference type="ARBA" id="ARBA00023277"/>
    </source>
</evidence>
<dbReference type="CDD" id="cd07512">
    <property type="entry name" value="HAD_PGPase"/>
    <property type="match status" value="1"/>
</dbReference>
<gene>
    <name evidence="11" type="ORF">FAA97_01675</name>
</gene>
<dbReference type="InterPro" id="IPR050155">
    <property type="entry name" value="HAD-like_hydrolase_sf"/>
</dbReference>
<dbReference type="EC" id="3.1.3.18" evidence="5 10"/>
<evidence type="ECO:0000256" key="3">
    <source>
        <dbReference type="ARBA" id="ARBA00004818"/>
    </source>
</evidence>
<proteinExistence type="inferred from homology"/>
<dbReference type="Proteomes" id="UP000308828">
    <property type="component" value="Unassembled WGS sequence"/>
</dbReference>
<comment type="catalytic activity">
    <reaction evidence="1 10">
        <text>2-phosphoglycolate + H2O = glycolate + phosphate</text>
        <dbReference type="Rhea" id="RHEA:14369"/>
        <dbReference type="ChEBI" id="CHEBI:15377"/>
        <dbReference type="ChEBI" id="CHEBI:29805"/>
        <dbReference type="ChEBI" id="CHEBI:43474"/>
        <dbReference type="ChEBI" id="CHEBI:58033"/>
        <dbReference type="EC" id="3.1.3.18"/>
    </reaction>
</comment>
<dbReference type="InterPro" id="IPR023198">
    <property type="entry name" value="PGP-like_dom2"/>
</dbReference>
<dbReference type="InterPro" id="IPR036412">
    <property type="entry name" value="HAD-like_sf"/>
</dbReference>